<dbReference type="SUPFAM" id="SSF56801">
    <property type="entry name" value="Acetyl-CoA synthetase-like"/>
    <property type="match status" value="1"/>
</dbReference>
<reference evidence="3 4" key="1">
    <citation type="submission" date="2018-06" db="EMBL/GenBank/DDBJ databases">
        <authorList>
            <consortium name="Pathogen Informatics"/>
            <person name="Doyle S."/>
        </authorList>
    </citation>
    <scope>NUCLEOTIDE SEQUENCE [LARGE SCALE GENOMIC DNA]</scope>
    <source>
        <strain evidence="3 4">NCTC7915</strain>
    </source>
</reference>
<dbReference type="GO" id="GO:0006085">
    <property type="term" value="P:acetyl-CoA biosynthetic process"/>
    <property type="evidence" value="ECO:0007669"/>
    <property type="project" value="TreeGrafter"/>
</dbReference>
<dbReference type="EMBL" id="UFYA01000001">
    <property type="protein sequence ID" value="STD15764.1"/>
    <property type="molecule type" value="Genomic_DNA"/>
</dbReference>
<dbReference type="InterPro" id="IPR025110">
    <property type="entry name" value="AMP-bd_C"/>
</dbReference>
<dbReference type="PANTHER" id="PTHR24095">
    <property type="entry name" value="ACETYL-COENZYME A SYNTHETASE"/>
    <property type="match status" value="1"/>
</dbReference>
<dbReference type="Gene3D" id="3.40.50.12780">
    <property type="entry name" value="N-terminal domain of ligase-like"/>
    <property type="match status" value="1"/>
</dbReference>
<dbReference type="Pfam" id="PF13193">
    <property type="entry name" value="AMP-binding_C"/>
    <property type="match status" value="1"/>
</dbReference>
<dbReference type="Proteomes" id="UP000254118">
    <property type="component" value="Unassembled WGS sequence"/>
</dbReference>
<evidence type="ECO:0000313" key="3">
    <source>
        <dbReference type="EMBL" id="STD15764.1"/>
    </source>
</evidence>
<dbReference type="InterPro" id="IPR045851">
    <property type="entry name" value="AMP-bd_C_sf"/>
</dbReference>
<comment type="caution">
    <text evidence="3">The sequence shown here is derived from an EMBL/GenBank/DDBJ whole genome shotgun (WGS) entry which is preliminary data.</text>
</comment>
<dbReference type="Gene3D" id="3.30.300.30">
    <property type="match status" value="1"/>
</dbReference>
<evidence type="ECO:0000256" key="1">
    <source>
        <dbReference type="ARBA" id="ARBA00013275"/>
    </source>
</evidence>
<gene>
    <name evidence="3" type="primary">acs</name>
    <name evidence="3" type="ORF">NCTC7915_02408</name>
</gene>
<accession>A0AA46BQJ5</accession>
<dbReference type="InterPro" id="IPR042099">
    <property type="entry name" value="ANL_N_sf"/>
</dbReference>
<dbReference type="AlphaFoldDB" id="A0AA46BQJ5"/>
<evidence type="ECO:0000313" key="4">
    <source>
        <dbReference type="Proteomes" id="UP000254118"/>
    </source>
</evidence>
<sequence length="120" mass="13225">MAREIWGDTQRCIDTYRSRLEGMYFAADGAKKNTNANIWILGRVDDVMNISGHRLSTSEIESALVSHDAVGPKTAVFGATNKMTGKAVATFVILRARVDGPDEKSLVEELRDVAEKPRSQ</sequence>
<dbReference type="PANTHER" id="PTHR24095:SF14">
    <property type="entry name" value="ACETYL-COENZYME A SYNTHETASE 1"/>
    <property type="match status" value="1"/>
</dbReference>
<name>A0AA46BQJ5_9MICO</name>
<evidence type="ECO:0000259" key="2">
    <source>
        <dbReference type="Pfam" id="PF13193"/>
    </source>
</evidence>
<dbReference type="EC" id="6.2.1.1" evidence="1"/>
<keyword evidence="3" id="KW-0436">Ligase</keyword>
<dbReference type="GO" id="GO:0003987">
    <property type="term" value="F:acetate-CoA ligase activity"/>
    <property type="evidence" value="ECO:0007669"/>
    <property type="project" value="UniProtKB-EC"/>
</dbReference>
<dbReference type="GO" id="GO:0005829">
    <property type="term" value="C:cytosol"/>
    <property type="evidence" value="ECO:0007669"/>
    <property type="project" value="TreeGrafter"/>
</dbReference>
<feature type="domain" description="AMP-binding enzyme C-terminal" evidence="2">
    <location>
        <begin position="59"/>
        <end position="114"/>
    </location>
</feature>
<organism evidence="3 4">
    <name type="scientific">Dermatophilus congolensis</name>
    <dbReference type="NCBI Taxonomy" id="1863"/>
    <lineage>
        <taxon>Bacteria</taxon>
        <taxon>Bacillati</taxon>
        <taxon>Actinomycetota</taxon>
        <taxon>Actinomycetes</taxon>
        <taxon>Micrococcales</taxon>
        <taxon>Dermatophilaceae</taxon>
        <taxon>Dermatophilus</taxon>
    </lineage>
</organism>
<proteinExistence type="predicted"/>
<protein>
    <recommendedName>
        <fullName evidence="1">acetate--CoA ligase</fullName>
        <ecNumber evidence="1">6.2.1.1</ecNumber>
    </recommendedName>
</protein>
<dbReference type="RefSeq" id="WP_258553287.1">
    <property type="nucleotide sequence ID" value="NZ_UFYA01000001.1"/>
</dbReference>